<reference evidence="2" key="1">
    <citation type="submission" date="2017-09" db="EMBL/GenBank/DDBJ databases">
        <authorList>
            <person name="Varghese N."/>
            <person name="Submissions S."/>
        </authorList>
    </citation>
    <scope>NUCLEOTIDE SEQUENCE [LARGE SCALE GENOMIC DNA]</scope>
    <source>
        <strain evidence="2">DSM 25885</strain>
    </source>
</reference>
<gene>
    <name evidence="1" type="ORF">SAMN06265377_3490</name>
</gene>
<dbReference type="Proteomes" id="UP000219048">
    <property type="component" value="Unassembled WGS sequence"/>
</dbReference>
<dbReference type="Gene3D" id="3.40.50.150">
    <property type="entry name" value="Vaccinia Virus protein VP39"/>
    <property type="match status" value="1"/>
</dbReference>
<accession>A0A285MX14</accession>
<evidence type="ECO:0000313" key="1">
    <source>
        <dbReference type="EMBL" id="SNZ01648.1"/>
    </source>
</evidence>
<protein>
    <submittedName>
        <fullName evidence="1">Methyltransferase domain-containing protein</fullName>
    </submittedName>
</protein>
<sequence>MHYLVKHMSDIFGNALLDYNSGNYTEDIKTYSSLDEEDTIPLPYLFRNFDDMPLLEQKALELTKGKVLDIGCGTGNHSLYLQQKEFKVTALDSSKGAIEVCKERGVKSTVHSPILDYDTSKFDTILLLMNGIGLAGKLINLDAFLNHLKSLLNPNGQILLDSSDIIYMFDQDDDGGYWIPNDGNYYGEVSFIMEYKQQKSQSFNWLYLDFNTLQNACLANNLQCDLVMSGEHYDYLAKLSVKE</sequence>
<organism evidence="1 2">
    <name type="scientific">Flagellimonas pacifica</name>
    <dbReference type="NCBI Taxonomy" id="1247520"/>
    <lineage>
        <taxon>Bacteria</taxon>
        <taxon>Pseudomonadati</taxon>
        <taxon>Bacteroidota</taxon>
        <taxon>Flavobacteriia</taxon>
        <taxon>Flavobacteriales</taxon>
        <taxon>Flavobacteriaceae</taxon>
        <taxon>Flagellimonas</taxon>
    </lineage>
</organism>
<evidence type="ECO:0000313" key="2">
    <source>
        <dbReference type="Proteomes" id="UP000219048"/>
    </source>
</evidence>
<keyword evidence="1" id="KW-0489">Methyltransferase</keyword>
<dbReference type="EMBL" id="OBEH01000006">
    <property type="protein sequence ID" value="SNZ01648.1"/>
    <property type="molecule type" value="Genomic_DNA"/>
</dbReference>
<keyword evidence="2" id="KW-1185">Reference proteome</keyword>
<dbReference type="GO" id="GO:0032259">
    <property type="term" value="P:methylation"/>
    <property type="evidence" value="ECO:0007669"/>
    <property type="project" value="UniProtKB-KW"/>
</dbReference>
<dbReference type="GO" id="GO:0008168">
    <property type="term" value="F:methyltransferase activity"/>
    <property type="evidence" value="ECO:0007669"/>
    <property type="project" value="UniProtKB-KW"/>
</dbReference>
<dbReference type="AlphaFoldDB" id="A0A285MX14"/>
<name>A0A285MX14_9FLAO</name>
<dbReference type="CDD" id="cd02440">
    <property type="entry name" value="AdoMet_MTases"/>
    <property type="match status" value="1"/>
</dbReference>
<proteinExistence type="predicted"/>
<dbReference type="SUPFAM" id="SSF53335">
    <property type="entry name" value="S-adenosyl-L-methionine-dependent methyltransferases"/>
    <property type="match status" value="1"/>
</dbReference>
<dbReference type="InterPro" id="IPR029063">
    <property type="entry name" value="SAM-dependent_MTases_sf"/>
</dbReference>
<keyword evidence="1" id="KW-0808">Transferase</keyword>
<dbReference type="Pfam" id="PF13489">
    <property type="entry name" value="Methyltransf_23"/>
    <property type="match status" value="1"/>
</dbReference>